<dbReference type="Proteomes" id="UP000772434">
    <property type="component" value="Unassembled WGS sequence"/>
</dbReference>
<gene>
    <name evidence="1" type="ORF">BDP27DRAFT_1439877</name>
</gene>
<dbReference type="OrthoDB" id="2340858at2759"/>
<proteinExistence type="predicted"/>
<accession>A0A9P5P5T7</accession>
<keyword evidence="2" id="KW-1185">Reference proteome</keyword>
<name>A0A9P5P5T7_9AGAR</name>
<protein>
    <submittedName>
        <fullName evidence="1">Uncharacterized protein</fullName>
    </submittedName>
</protein>
<organism evidence="1 2">
    <name type="scientific">Rhodocollybia butyracea</name>
    <dbReference type="NCBI Taxonomy" id="206335"/>
    <lineage>
        <taxon>Eukaryota</taxon>
        <taxon>Fungi</taxon>
        <taxon>Dikarya</taxon>
        <taxon>Basidiomycota</taxon>
        <taxon>Agaricomycotina</taxon>
        <taxon>Agaricomycetes</taxon>
        <taxon>Agaricomycetidae</taxon>
        <taxon>Agaricales</taxon>
        <taxon>Marasmiineae</taxon>
        <taxon>Omphalotaceae</taxon>
        <taxon>Rhodocollybia</taxon>
    </lineage>
</organism>
<evidence type="ECO:0000313" key="1">
    <source>
        <dbReference type="EMBL" id="KAF9019509.1"/>
    </source>
</evidence>
<reference evidence="1" key="1">
    <citation type="submission" date="2020-11" db="EMBL/GenBank/DDBJ databases">
        <authorList>
            <consortium name="DOE Joint Genome Institute"/>
            <person name="Ahrendt S."/>
            <person name="Riley R."/>
            <person name="Andreopoulos W."/>
            <person name="Labutti K."/>
            <person name="Pangilinan J."/>
            <person name="Ruiz-Duenas F.J."/>
            <person name="Barrasa J.M."/>
            <person name="Sanchez-Garcia M."/>
            <person name="Camarero S."/>
            <person name="Miyauchi S."/>
            <person name="Serrano A."/>
            <person name="Linde D."/>
            <person name="Babiker R."/>
            <person name="Drula E."/>
            <person name="Ayuso-Fernandez I."/>
            <person name="Pacheco R."/>
            <person name="Padilla G."/>
            <person name="Ferreira P."/>
            <person name="Barriuso J."/>
            <person name="Kellner H."/>
            <person name="Castanera R."/>
            <person name="Alfaro M."/>
            <person name="Ramirez L."/>
            <person name="Pisabarro A.G."/>
            <person name="Kuo A."/>
            <person name="Tritt A."/>
            <person name="Lipzen A."/>
            <person name="He G."/>
            <person name="Yan M."/>
            <person name="Ng V."/>
            <person name="Cullen D."/>
            <person name="Martin F."/>
            <person name="Rosso M.-N."/>
            <person name="Henrissat B."/>
            <person name="Hibbett D."/>
            <person name="Martinez A.T."/>
            <person name="Grigoriev I.V."/>
        </authorList>
    </citation>
    <scope>NUCLEOTIDE SEQUENCE</scope>
    <source>
        <strain evidence="1">AH 40177</strain>
    </source>
</reference>
<comment type="caution">
    <text evidence="1">The sequence shown here is derived from an EMBL/GenBank/DDBJ whole genome shotgun (WGS) entry which is preliminary data.</text>
</comment>
<evidence type="ECO:0000313" key="2">
    <source>
        <dbReference type="Proteomes" id="UP000772434"/>
    </source>
</evidence>
<dbReference type="EMBL" id="JADNRY010001212">
    <property type="protein sequence ID" value="KAF9019509.1"/>
    <property type="molecule type" value="Genomic_DNA"/>
</dbReference>
<dbReference type="AlphaFoldDB" id="A0A9P5P5T7"/>
<sequence>MPKLVHPDRSPLFETLTTLHLDHWGKPSPSGNLWELSITISPWEETDGKLLTLEQYPTVQTLVNELRNPASHRRYRHKGVLVTSSPGIGKTSCLWYLLVTALCAAEPVILLYDSSLFIITKSGVYKLSSANDAQVVEHGAFTGVLCLVDLDDDTSPIHKAVLSRNSQCFTVAASSPQCKRYQDWVTRLRITTS</sequence>